<dbReference type="GO" id="GO:0000166">
    <property type="term" value="F:nucleotide binding"/>
    <property type="evidence" value="ECO:0007669"/>
    <property type="project" value="UniProtKB-KW"/>
</dbReference>
<keyword evidence="3" id="KW-0540">Nuclease</keyword>
<proteinExistence type="predicted"/>
<evidence type="ECO:0000256" key="3">
    <source>
        <dbReference type="ARBA" id="ARBA00022722"/>
    </source>
</evidence>
<reference evidence="6" key="1">
    <citation type="submission" date="2020-10" db="EMBL/GenBank/DDBJ databases">
        <title>Connecting structure to function with the recovery of over 1000 high-quality activated sludge metagenome-assembled genomes encoding full-length rRNA genes using long-read sequencing.</title>
        <authorList>
            <person name="Singleton C.M."/>
            <person name="Petriglieri F."/>
            <person name="Kristensen J.M."/>
            <person name="Kirkegaard R.H."/>
            <person name="Michaelsen T.Y."/>
            <person name="Andersen M.H."/>
            <person name="Karst S.M."/>
            <person name="Dueholm M.S."/>
            <person name="Nielsen P.H."/>
            <person name="Albertsen M."/>
        </authorList>
    </citation>
    <scope>NUCLEOTIDE SEQUENCE</scope>
    <source>
        <strain evidence="6">Hirt_18-Q3-R61-65_BATAC.395</strain>
    </source>
</reference>
<name>A0A9D7K0D1_9PROT</name>
<keyword evidence="4" id="KW-0547">Nucleotide-binding</keyword>
<gene>
    <name evidence="6" type="ORF">IPL58_04680</name>
</gene>
<keyword evidence="5" id="KW-0378">Hydrolase</keyword>
<organism evidence="6 7">
    <name type="scientific">Candidatus Proximibacter danicus</name>
    <dbReference type="NCBI Taxonomy" id="2954365"/>
    <lineage>
        <taxon>Bacteria</taxon>
        <taxon>Pseudomonadati</taxon>
        <taxon>Pseudomonadota</taxon>
        <taxon>Betaproteobacteria</taxon>
        <taxon>Candidatus Proximibacter</taxon>
    </lineage>
</organism>
<evidence type="ECO:0000256" key="1">
    <source>
        <dbReference type="ARBA" id="ARBA00022553"/>
    </source>
</evidence>
<accession>A0A9D7K0D1</accession>
<evidence type="ECO:0000313" key="6">
    <source>
        <dbReference type="EMBL" id="MBK8523471.1"/>
    </source>
</evidence>
<dbReference type="GO" id="GO:0004540">
    <property type="term" value="F:RNA nuclease activity"/>
    <property type="evidence" value="ECO:0007669"/>
    <property type="project" value="InterPro"/>
</dbReference>
<evidence type="ECO:0000313" key="7">
    <source>
        <dbReference type="Proteomes" id="UP000886689"/>
    </source>
</evidence>
<dbReference type="Proteomes" id="UP000886689">
    <property type="component" value="Unassembled WGS sequence"/>
</dbReference>
<dbReference type="InterPro" id="IPR008201">
    <property type="entry name" value="HepT-like"/>
</dbReference>
<dbReference type="GO" id="GO:0016787">
    <property type="term" value="F:hydrolase activity"/>
    <property type="evidence" value="ECO:0007669"/>
    <property type="project" value="UniProtKB-KW"/>
</dbReference>
<dbReference type="GO" id="GO:0110001">
    <property type="term" value="C:toxin-antitoxin complex"/>
    <property type="evidence" value="ECO:0007669"/>
    <property type="project" value="InterPro"/>
</dbReference>
<keyword evidence="1" id="KW-0597">Phosphoprotein</keyword>
<protein>
    <submittedName>
        <fullName evidence="6">DUF86 domain-containing protein</fullName>
    </submittedName>
</protein>
<dbReference type="PANTHER" id="PTHR34139:SF1">
    <property type="entry name" value="RNASE MJ1380-RELATED"/>
    <property type="match status" value="1"/>
</dbReference>
<dbReference type="EMBL" id="JADJUC010000003">
    <property type="protein sequence ID" value="MBK8523471.1"/>
    <property type="molecule type" value="Genomic_DNA"/>
</dbReference>
<evidence type="ECO:0000256" key="4">
    <source>
        <dbReference type="ARBA" id="ARBA00022741"/>
    </source>
</evidence>
<dbReference type="AlphaFoldDB" id="A0A9D7K0D1"/>
<comment type="caution">
    <text evidence="6">The sequence shown here is derived from an EMBL/GenBank/DDBJ whole genome shotgun (WGS) entry which is preliminary data.</text>
</comment>
<dbReference type="Pfam" id="PF01934">
    <property type="entry name" value="HepT-like"/>
    <property type="match status" value="1"/>
</dbReference>
<keyword evidence="2" id="KW-1277">Toxin-antitoxin system</keyword>
<evidence type="ECO:0000256" key="5">
    <source>
        <dbReference type="ARBA" id="ARBA00022801"/>
    </source>
</evidence>
<dbReference type="PANTHER" id="PTHR34139">
    <property type="entry name" value="UPF0331 PROTEIN MJ0127"/>
    <property type="match status" value="1"/>
</dbReference>
<sequence>MPPEDRIRLRHMLEAIENASSFITERKRGDLDSDKMLLFALVRCVEIVGEAASRLSGNAQDSAPTIPWAAIVGMRNRLIHAYFDVDTEIVWKTVTVEFPAQAIQLRRLPLNEA</sequence>
<evidence type="ECO:0000256" key="2">
    <source>
        <dbReference type="ARBA" id="ARBA00022649"/>
    </source>
</evidence>
<dbReference type="InterPro" id="IPR051813">
    <property type="entry name" value="HepT_RNase_toxin"/>
</dbReference>